<evidence type="ECO:0000313" key="2">
    <source>
        <dbReference type="EMBL" id="TDO15354.1"/>
    </source>
</evidence>
<comment type="caution">
    <text evidence="2">The sequence shown here is derived from an EMBL/GenBank/DDBJ whole genome shotgun (WGS) entry which is preliminary data.</text>
</comment>
<accession>A0A4R6I237</accession>
<evidence type="ECO:0000256" key="1">
    <source>
        <dbReference type="SAM" id="SignalP"/>
    </source>
</evidence>
<dbReference type="EMBL" id="SNWH01000002">
    <property type="protein sequence ID" value="TDO15354.1"/>
    <property type="molecule type" value="Genomic_DNA"/>
</dbReference>
<reference evidence="2 3" key="1">
    <citation type="submission" date="2019-03" db="EMBL/GenBank/DDBJ databases">
        <title>Freshwater and sediment microbial communities from various areas in North America, analyzing microbe dynamics in response to fracking.</title>
        <authorList>
            <person name="Lamendella R."/>
        </authorList>
    </citation>
    <scope>NUCLEOTIDE SEQUENCE [LARGE SCALE GENOMIC DNA]</scope>
    <source>
        <strain evidence="2 3">1_TX</strain>
    </source>
</reference>
<keyword evidence="3" id="KW-1185">Reference proteome</keyword>
<sequence>MIHPLHTGLVLAATLGLAASSAFAFEPAGQDVIYEVL</sequence>
<organism evidence="2 3">
    <name type="scientific">Halomonas ventosae</name>
    <dbReference type="NCBI Taxonomy" id="229007"/>
    <lineage>
        <taxon>Bacteria</taxon>
        <taxon>Pseudomonadati</taxon>
        <taxon>Pseudomonadota</taxon>
        <taxon>Gammaproteobacteria</taxon>
        <taxon>Oceanospirillales</taxon>
        <taxon>Halomonadaceae</taxon>
        <taxon>Halomonas</taxon>
    </lineage>
</organism>
<name>A0A4R6I237_9GAMM</name>
<feature type="chain" id="PRO_5020910048" evidence="1">
    <location>
        <begin position="25"/>
        <end position="37"/>
    </location>
</feature>
<evidence type="ECO:0000313" key="3">
    <source>
        <dbReference type="Proteomes" id="UP000295150"/>
    </source>
</evidence>
<keyword evidence="1" id="KW-0732">Signal</keyword>
<protein>
    <submittedName>
        <fullName evidence="2">Uncharacterized protein</fullName>
    </submittedName>
</protein>
<feature type="signal peptide" evidence="1">
    <location>
        <begin position="1"/>
        <end position="24"/>
    </location>
</feature>
<proteinExistence type="predicted"/>
<gene>
    <name evidence="2" type="ORF">DFO68_102186</name>
</gene>
<dbReference type="AlphaFoldDB" id="A0A4R6I237"/>
<dbReference type="Proteomes" id="UP000295150">
    <property type="component" value="Unassembled WGS sequence"/>
</dbReference>